<keyword evidence="5" id="KW-0805">Transcription regulation</keyword>
<dbReference type="GO" id="GO:0009887">
    <property type="term" value="P:animal organ morphogenesis"/>
    <property type="evidence" value="ECO:0007669"/>
    <property type="project" value="TreeGrafter"/>
</dbReference>
<feature type="region of interest" description="Disordered" evidence="8">
    <location>
        <begin position="78"/>
        <end position="147"/>
    </location>
</feature>
<evidence type="ECO:0000256" key="5">
    <source>
        <dbReference type="ARBA" id="ARBA00023015"/>
    </source>
</evidence>
<feature type="domain" description="DEUBAD" evidence="10">
    <location>
        <begin position="235"/>
        <end position="344"/>
    </location>
</feature>
<feature type="compositionally biased region" description="Low complexity" evidence="8">
    <location>
        <begin position="179"/>
        <end position="188"/>
    </location>
</feature>
<feature type="compositionally biased region" description="Basic and acidic residues" evidence="8">
    <location>
        <begin position="529"/>
        <end position="542"/>
    </location>
</feature>
<dbReference type="GO" id="GO:0045944">
    <property type="term" value="P:positive regulation of transcription by RNA polymerase II"/>
    <property type="evidence" value="ECO:0007669"/>
    <property type="project" value="TreeGrafter"/>
</dbReference>
<keyword evidence="12" id="KW-1185">Reference proteome</keyword>
<dbReference type="GO" id="GO:0008270">
    <property type="term" value="F:zinc ion binding"/>
    <property type="evidence" value="ECO:0007669"/>
    <property type="project" value="UniProtKB-KW"/>
</dbReference>
<feature type="compositionally biased region" description="Low complexity" evidence="8">
    <location>
        <begin position="598"/>
        <end position="608"/>
    </location>
</feature>
<dbReference type="GO" id="GO:0035517">
    <property type="term" value="C:PR-DUB complex"/>
    <property type="evidence" value="ECO:0007669"/>
    <property type="project" value="TreeGrafter"/>
</dbReference>
<feature type="compositionally biased region" description="Basic residues" evidence="8">
    <location>
        <begin position="634"/>
        <end position="645"/>
    </location>
</feature>
<feature type="non-terminal residue" evidence="11">
    <location>
        <position position="833"/>
    </location>
</feature>
<sequence>VLENYSDAPMTPKQILQVIEAEGLKEMSGTSPLACLNAMLHSNSRGGDGLFYKLPGRISLFTLKKDALQWSRNLSVPEGEELEDTADAESCESNEASTVSGDNDVSLDETSSNASCSTESQSKGPAAARESYRAASQTTKQKKKTGVMLPRVVLTPLKVNGAHMESASGFTGRHADGESSSTSSSSSSSLALCKATLRSRTEINRDPPQLLRGIRKPTAGQVKRNRGEDIDFETPGSILVNTNLRALINSRTFNALPSHFQQQLLYLLPEVDRQVGADGLMRLSGSALNNEFFTHAAQSWRERLADGEFTHEMQVRIRQEMEKEKRVEQWKEKFFEDYYGQKLGLTQEESQEQSLVQEDAENRTGLSVKAEARLPRGPATRQRDGHLKKRSRADLRCRARRSLYKLREPEQTEASKEAASAGPDPSLHKETKPETDVEKDNPTSPSAAVLKPESSESHLSPETSKLHGKSEDPAPAAANRIPSLPQENSARDAKDQKRKCFEEAASASFPEKKPRLEDRQSFRNTIESVHPEKPQPTKEEPKVPPIRIQLSRIKPPWVVKGQPAYQICPRIIPNTEPSGRGRTGARTLADIKARALQARAQREAAAAAIGGGGGPGGGRSTGEGGGGGESRSRAEHRRSKRAHGKRSADLQRAQLLSSLRLNAEKADSEAAAQEARANSFLSSRRGPCSSENEGRGDLERAASTGSGDAAPGDGSPRRQLRDALTGSSLDSATPERQEESPEQLLCDPRTETPSCVASQERQSTKVKRAVPPVNGLSCSHVLGAAVGPAGDTVVSERGDACAATGQPGRCSDVEEDASGCPALLPELSPAGKE</sequence>
<evidence type="ECO:0000256" key="2">
    <source>
        <dbReference type="ARBA" id="ARBA00022723"/>
    </source>
</evidence>
<accession>A0A7L0EQB6</accession>
<feature type="region of interest" description="Disordered" evidence="8">
    <location>
        <begin position="168"/>
        <end position="188"/>
    </location>
</feature>
<dbReference type="InterPro" id="IPR024811">
    <property type="entry name" value="ASX/ASX-like"/>
</dbReference>
<feature type="compositionally biased region" description="Acidic residues" evidence="8">
    <location>
        <begin position="78"/>
        <end position="92"/>
    </location>
</feature>
<dbReference type="InterPro" id="IPR028020">
    <property type="entry name" value="ASX_DEUBAD_dom"/>
</dbReference>
<keyword evidence="4" id="KW-0862">Zinc</keyword>
<protein>
    <submittedName>
        <fullName evidence="11">ASX protein</fullName>
    </submittedName>
</protein>
<evidence type="ECO:0000256" key="8">
    <source>
        <dbReference type="SAM" id="MobiDB-lite"/>
    </source>
</evidence>
<evidence type="ECO:0000313" key="12">
    <source>
        <dbReference type="Proteomes" id="UP000550660"/>
    </source>
</evidence>
<evidence type="ECO:0000256" key="7">
    <source>
        <dbReference type="ARBA" id="ARBA00023242"/>
    </source>
</evidence>
<dbReference type="InterPro" id="IPR044867">
    <property type="entry name" value="DEUBAD_dom"/>
</dbReference>
<evidence type="ECO:0000256" key="1">
    <source>
        <dbReference type="ARBA" id="ARBA00004123"/>
    </source>
</evidence>
<evidence type="ECO:0000256" key="3">
    <source>
        <dbReference type="ARBA" id="ARBA00022771"/>
    </source>
</evidence>
<feature type="compositionally biased region" description="Basic and acidic residues" evidence="8">
    <location>
        <begin position="510"/>
        <end position="521"/>
    </location>
</feature>
<dbReference type="InterPro" id="IPR007759">
    <property type="entry name" value="Asxl_HARE-HTH"/>
</dbReference>
<dbReference type="GO" id="GO:0042975">
    <property type="term" value="F:peroxisome proliferator activated receptor binding"/>
    <property type="evidence" value="ECO:0007669"/>
    <property type="project" value="TreeGrafter"/>
</dbReference>
<dbReference type="OrthoDB" id="9348951at2759"/>
<evidence type="ECO:0000256" key="6">
    <source>
        <dbReference type="ARBA" id="ARBA00023163"/>
    </source>
</evidence>
<feature type="region of interest" description="Disordered" evidence="8">
    <location>
        <begin position="349"/>
        <end position="548"/>
    </location>
</feature>
<reference evidence="11 12" key="1">
    <citation type="submission" date="2019-09" db="EMBL/GenBank/DDBJ databases">
        <title>Bird 10,000 Genomes (B10K) Project - Family phase.</title>
        <authorList>
            <person name="Zhang G."/>
        </authorList>
    </citation>
    <scope>NUCLEOTIDE SEQUENCE [LARGE SCALE GENOMIC DNA]</scope>
    <source>
        <strain evidence="11">B10K-DU-007-40</strain>
        <tissue evidence="11">Mixed tissue sample</tissue>
    </source>
</reference>
<dbReference type="Pfam" id="PF05066">
    <property type="entry name" value="HARE-HTH"/>
    <property type="match status" value="1"/>
</dbReference>
<feature type="compositionally biased region" description="Polar residues" evidence="8">
    <location>
        <begin position="93"/>
        <end position="123"/>
    </location>
</feature>
<feature type="domain" description="HTH HARE-type" evidence="9">
    <location>
        <begin position="1"/>
        <end position="66"/>
    </location>
</feature>
<dbReference type="PROSITE" id="PS51916">
    <property type="entry name" value="DEUBAD"/>
    <property type="match status" value="1"/>
</dbReference>
<organism evidence="11 12">
    <name type="scientific">Trogon melanurus</name>
    <name type="common">Black-tailed trogon</name>
    <dbReference type="NCBI Taxonomy" id="56311"/>
    <lineage>
        <taxon>Eukaryota</taxon>
        <taxon>Metazoa</taxon>
        <taxon>Chordata</taxon>
        <taxon>Craniata</taxon>
        <taxon>Vertebrata</taxon>
        <taxon>Euteleostomi</taxon>
        <taxon>Archelosauria</taxon>
        <taxon>Archosauria</taxon>
        <taxon>Dinosauria</taxon>
        <taxon>Saurischia</taxon>
        <taxon>Theropoda</taxon>
        <taxon>Coelurosauria</taxon>
        <taxon>Aves</taxon>
        <taxon>Neognathae</taxon>
        <taxon>Neoaves</taxon>
        <taxon>Telluraves</taxon>
        <taxon>Coraciimorphae</taxon>
        <taxon>Trogoniformes</taxon>
        <taxon>Trogonidae</taxon>
        <taxon>Trogon</taxon>
    </lineage>
</organism>
<feature type="compositionally biased region" description="Basic and acidic residues" evidence="8">
    <location>
        <begin position="489"/>
        <end position="502"/>
    </location>
</feature>
<keyword evidence="2" id="KW-0479">Metal-binding</keyword>
<keyword evidence="7" id="KW-0539">Nucleus</keyword>
<evidence type="ECO:0000256" key="4">
    <source>
        <dbReference type="ARBA" id="ARBA00022833"/>
    </source>
</evidence>
<dbReference type="Proteomes" id="UP000550660">
    <property type="component" value="Unassembled WGS sequence"/>
</dbReference>
<feature type="compositionally biased region" description="Basic and acidic residues" evidence="8">
    <location>
        <begin position="405"/>
        <end position="416"/>
    </location>
</feature>
<keyword evidence="3" id="KW-0863">Zinc-finger</keyword>
<feature type="non-terminal residue" evidence="11">
    <location>
        <position position="1"/>
    </location>
</feature>
<dbReference type="PANTHER" id="PTHR13578">
    <property type="entry name" value="ADDITIONAL SEX COMBS LIKE PROTEIN ASXL"/>
    <property type="match status" value="1"/>
</dbReference>
<name>A0A7L0EQB6_TROML</name>
<keyword evidence="6" id="KW-0804">Transcription</keyword>
<feature type="compositionally biased region" description="Gly residues" evidence="8">
    <location>
        <begin position="609"/>
        <end position="629"/>
    </location>
</feature>
<evidence type="ECO:0000259" key="10">
    <source>
        <dbReference type="PROSITE" id="PS51916"/>
    </source>
</evidence>
<feature type="compositionally biased region" description="Low complexity" evidence="8">
    <location>
        <begin position="650"/>
        <end position="661"/>
    </location>
</feature>
<proteinExistence type="predicted"/>
<dbReference type="EMBL" id="VXAG01001824">
    <property type="protein sequence ID" value="NXJ84741.1"/>
    <property type="molecule type" value="Genomic_DNA"/>
</dbReference>
<dbReference type="PROSITE" id="PS51913">
    <property type="entry name" value="HTH_HARE"/>
    <property type="match status" value="1"/>
</dbReference>
<dbReference type="Pfam" id="PF13919">
    <property type="entry name" value="ASXH"/>
    <property type="match status" value="1"/>
</dbReference>
<feature type="region of interest" description="Disordered" evidence="8">
    <location>
        <begin position="201"/>
        <end position="228"/>
    </location>
</feature>
<feature type="compositionally biased region" description="Basic and acidic residues" evidence="8">
    <location>
        <begin position="426"/>
        <end position="441"/>
    </location>
</feature>
<evidence type="ECO:0000313" key="11">
    <source>
        <dbReference type="EMBL" id="NXJ84741.1"/>
    </source>
</evidence>
<dbReference type="PANTHER" id="PTHR13578:SF19">
    <property type="entry name" value="POLYCOMB GROUP PROTEIN ASXL1"/>
    <property type="match status" value="1"/>
</dbReference>
<comment type="subcellular location">
    <subcellularLocation>
        <location evidence="1">Nucleus</location>
    </subcellularLocation>
</comment>
<comment type="caution">
    <text evidence="11">The sequence shown here is derived from an EMBL/GenBank/DDBJ whole genome shotgun (WGS) entry which is preliminary data.</text>
</comment>
<gene>
    <name evidence="11" type="primary">Asx_1</name>
    <name evidence="11" type="ORF">TROMEL_R02077</name>
</gene>
<evidence type="ECO:0000259" key="9">
    <source>
        <dbReference type="PROSITE" id="PS51913"/>
    </source>
</evidence>
<dbReference type="GO" id="GO:0003682">
    <property type="term" value="F:chromatin binding"/>
    <property type="evidence" value="ECO:0007669"/>
    <property type="project" value="TreeGrafter"/>
</dbReference>
<feature type="compositionally biased region" description="Polar residues" evidence="8">
    <location>
        <begin position="751"/>
        <end position="761"/>
    </location>
</feature>
<dbReference type="AlphaFoldDB" id="A0A7L0EQB6"/>
<feature type="region of interest" description="Disordered" evidence="8">
    <location>
        <begin position="804"/>
        <end position="833"/>
    </location>
</feature>
<feature type="region of interest" description="Disordered" evidence="8">
    <location>
        <begin position="598"/>
        <end position="769"/>
    </location>
</feature>